<sequence>MNLLANECVFIDDLEKNCLESEAVGMKSIWIKMENPQNKNSSPLPLELLFDLIKAVNINNKLINDYTIGKTKLELKWKEYATKLSTSSLLFYTLLTPLMESCILCGNELSASQPSLATSCLHKFHLNCKLVLKRVLSEEIARADVDAKKKKLEGTTNTHKTNKNNEESTSKQVTENEESAPSWKSLIPELVQNLSPAKKSKDSFEVSLGEIKGKEKKQLIFNFSINVDGINCNDMKVKLIGNLLLIILSTTSTSDNDDHLPTTSTSEHVEHLPHTQSLICPPVIDLNSISASITSGKPPMLSIKAWRQ</sequence>
<organism evidence="2 3">
    <name type="scientific">Meloidogyne floridensis</name>
    <dbReference type="NCBI Taxonomy" id="298350"/>
    <lineage>
        <taxon>Eukaryota</taxon>
        <taxon>Metazoa</taxon>
        <taxon>Ecdysozoa</taxon>
        <taxon>Nematoda</taxon>
        <taxon>Chromadorea</taxon>
        <taxon>Rhabditida</taxon>
        <taxon>Tylenchina</taxon>
        <taxon>Tylenchomorpha</taxon>
        <taxon>Tylenchoidea</taxon>
        <taxon>Meloidogynidae</taxon>
        <taxon>Meloidogyninae</taxon>
        <taxon>Meloidogyne</taxon>
    </lineage>
</organism>
<dbReference type="AlphaFoldDB" id="A0A915P8E4"/>
<dbReference type="CDD" id="cd16448">
    <property type="entry name" value="RING-H2"/>
    <property type="match status" value="1"/>
</dbReference>
<dbReference type="WBParaSite" id="scf7180000424547.g13417">
    <property type="protein sequence ID" value="scf7180000424547.g13417"/>
    <property type="gene ID" value="scf7180000424547.g13417"/>
</dbReference>
<dbReference type="Gene3D" id="3.40.50.1000">
    <property type="entry name" value="HAD superfamily/HAD-like"/>
    <property type="match status" value="1"/>
</dbReference>
<dbReference type="Proteomes" id="UP000887560">
    <property type="component" value="Unplaced"/>
</dbReference>
<evidence type="ECO:0000313" key="3">
    <source>
        <dbReference type="WBParaSite" id="scf7180000424547.g13417"/>
    </source>
</evidence>
<dbReference type="InterPro" id="IPR023214">
    <property type="entry name" value="HAD_sf"/>
</dbReference>
<evidence type="ECO:0000313" key="2">
    <source>
        <dbReference type="Proteomes" id="UP000887560"/>
    </source>
</evidence>
<name>A0A915P8E4_9BILA</name>
<evidence type="ECO:0000256" key="1">
    <source>
        <dbReference type="SAM" id="MobiDB-lite"/>
    </source>
</evidence>
<reference evidence="3" key="1">
    <citation type="submission" date="2022-11" db="UniProtKB">
        <authorList>
            <consortium name="WormBaseParasite"/>
        </authorList>
    </citation>
    <scope>IDENTIFICATION</scope>
</reference>
<protein>
    <submittedName>
        <fullName evidence="3">Uncharacterized protein</fullName>
    </submittedName>
</protein>
<keyword evidence="2" id="KW-1185">Reference proteome</keyword>
<accession>A0A915P8E4</accession>
<proteinExistence type="predicted"/>
<feature type="region of interest" description="Disordered" evidence="1">
    <location>
        <begin position="151"/>
        <end position="181"/>
    </location>
</feature>